<feature type="transmembrane region" description="Helical" evidence="8">
    <location>
        <begin position="54"/>
        <end position="81"/>
    </location>
</feature>
<reference evidence="10" key="1">
    <citation type="submission" date="2020-08" db="EMBL/GenBank/DDBJ databases">
        <title>Genome public.</title>
        <authorList>
            <person name="Liu C."/>
            <person name="Sun Q."/>
        </authorList>
    </citation>
    <scope>NUCLEOTIDE SEQUENCE</scope>
    <source>
        <strain evidence="10">BX5</strain>
    </source>
</reference>
<organism evidence="10 11">
    <name type="scientific">Flintibacter faecis</name>
    <dbReference type="NCBI Taxonomy" id="2763047"/>
    <lineage>
        <taxon>Bacteria</taxon>
        <taxon>Bacillati</taxon>
        <taxon>Bacillota</taxon>
        <taxon>Clostridia</taxon>
        <taxon>Eubacteriales</taxon>
        <taxon>Flintibacter</taxon>
    </lineage>
</organism>
<feature type="domain" description="ABC transmembrane type-1" evidence="9">
    <location>
        <begin position="6"/>
        <end position="185"/>
    </location>
</feature>
<evidence type="ECO:0000256" key="3">
    <source>
        <dbReference type="ARBA" id="ARBA00022692"/>
    </source>
</evidence>
<protein>
    <submittedName>
        <fullName evidence="10">ABC transporter permease subunit</fullName>
    </submittedName>
</protein>
<accession>A0A8J6J3X9</accession>
<dbReference type="Gene3D" id="1.10.3720.10">
    <property type="entry name" value="MetI-like"/>
    <property type="match status" value="1"/>
</dbReference>
<dbReference type="PANTHER" id="PTHR30177">
    <property type="entry name" value="GLYCINE BETAINE/L-PROLINE TRANSPORT SYSTEM PERMEASE PROTEIN PROW"/>
    <property type="match status" value="1"/>
</dbReference>
<evidence type="ECO:0000259" key="9">
    <source>
        <dbReference type="PROSITE" id="PS50928"/>
    </source>
</evidence>
<dbReference type="AlphaFoldDB" id="A0A8J6J3X9"/>
<proteinExistence type="inferred from homology"/>
<comment type="similarity">
    <text evidence="8">Belongs to the binding-protein-dependent transport system permease family.</text>
</comment>
<feature type="transmembrane region" description="Helical" evidence="8">
    <location>
        <begin position="120"/>
        <end position="146"/>
    </location>
</feature>
<keyword evidence="2 8" id="KW-0813">Transport</keyword>
<dbReference type="SUPFAM" id="SSF53850">
    <property type="entry name" value="Periplasmic binding protein-like II"/>
    <property type="match status" value="1"/>
</dbReference>
<dbReference type="InterPro" id="IPR051204">
    <property type="entry name" value="ABC_transp_perm/SBD"/>
</dbReference>
<evidence type="ECO:0000256" key="4">
    <source>
        <dbReference type="ARBA" id="ARBA00022989"/>
    </source>
</evidence>
<dbReference type="Pfam" id="PF04069">
    <property type="entry name" value="OpuAC"/>
    <property type="match status" value="1"/>
</dbReference>
<dbReference type="GO" id="GO:0031460">
    <property type="term" value="P:glycine betaine transport"/>
    <property type="evidence" value="ECO:0007669"/>
    <property type="project" value="TreeGrafter"/>
</dbReference>
<keyword evidence="11" id="KW-1185">Reference proteome</keyword>
<evidence type="ECO:0000256" key="7">
    <source>
        <dbReference type="ARBA" id="ARBA00035652"/>
    </source>
</evidence>
<dbReference type="Gene3D" id="3.40.190.10">
    <property type="entry name" value="Periplasmic binding protein-like II"/>
    <property type="match status" value="1"/>
</dbReference>
<comment type="caution">
    <text evidence="10">The sequence shown here is derived from an EMBL/GenBank/DDBJ whole genome shotgun (WGS) entry which is preliminary data.</text>
</comment>
<dbReference type="GO" id="GO:0043190">
    <property type="term" value="C:ATP-binding cassette (ABC) transporter complex"/>
    <property type="evidence" value="ECO:0007669"/>
    <property type="project" value="InterPro"/>
</dbReference>
<evidence type="ECO:0000256" key="6">
    <source>
        <dbReference type="ARBA" id="ARBA00035642"/>
    </source>
</evidence>
<dbReference type="RefSeq" id="WP_186878448.1">
    <property type="nucleotide sequence ID" value="NZ_JACOPN010000004.1"/>
</dbReference>
<evidence type="ECO:0000313" key="10">
    <source>
        <dbReference type="EMBL" id="MBC5717156.1"/>
    </source>
</evidence>
<gene>
    <name evidence="10" type="ORF">H8S55_07465</name>
</gene>
<dbReference type="Proteomes" id="UP000602260">
    <property type="component" value="Unassembled WGS sequence"/>
</dbReference>
<dbReference type="CDD" id="cd13528">
    <property type="entry name" value="PBP2_osmoprotectants"/>
    <property type="match status" value="1"/>
</dbReference>
<feature type="transmembrane region" description="Helical" evidence="8">
    <location>
        <begin position="205"/>
        <end position="226"/>
    </location>
</feature>
<feature type="transmembrane region" description="Helical" evidence="8">
    <location>
        <begin position="166"/>
        <end position="185"/>
    </location>
</feature>
<comment type="similarity">
    <text evidence="6">In the C-terminal section; belongs to the OsmX family.</text>
</comment>
<evidence type="ECO:0000256" key="1">
    <source>
        <dbReference type="ARBA" id="ARBA00004141"/>
    </source>
</evidence>
<dbReference type="GO" id="GO:0022857">
    <property type="term" value="F:transmembrane transporter activity"/>
    <property type="evidence" value="ECO:0007669"/>
    <property type="project" value="InterPro"/>
</dbReference>
<dbReference type="SUPFAM" id="SSF161098">
    <property type="entry name" value="MetI-like"/>
    <property type="match status" value="1"/>
</dbReference>
<dbReference type="InterPro" id="IPR035906">
    <property type="entry name" value="MetI-like_sf"/>
</dbReference>
<name>A0A8J6J3X9_9FIRM</name>
<sequence>MTMLMLRDHLSLVLAAMLLAVGLGVPLGLASYLYPKAGQVILRLVDLIQTTPALALLGVIMVAMGPGKPTVVVGLALYSLLPIVRNTSLGLSQVPAYLKEAGDGMGMTRAYRLRHVELPLALPMIFTGVRIAAVNAIGTAVFAAFVGGGGLGGVFYTAIRQKDLPLMLKGTAVLMVMALILDLVLSAAERRLNDRRWRKPAPSWLRWTGGVACAALCAGLLLFPLLPQSTAGTLVLYDGDYTEVKLMHRIIRLLVEDQTDLTVDIRDQMTQVNNYNALRGPSPSCDLMFTYDGTVLTTFLGRDTADIPAGESLFDYVNAQVAEDGLRLLGKVGLNNTYAVGVTAQAAREYGLTTLSDLAAAAPDLRFGAEHEFFTQEGSMKFDPFTRFYGLNFRTVSAVDVVLKYQALEQGAFDAMIVYTTDGLNKRAGLTILADDRGFFPEYNGAILVREDLFSRHRTDAPELEQVLSQLTGQVSSADMVEMTYAVDVEGRDLETVAHDFLVRRGLIK</sequence>
<dbReference type="CDD" id="cd06261">
    <property type="entry name" value="TM_PBP2"/>
    <property type="match status" value="1"/>
</dbReference>
<keyword evidence="3 8" id="KW-0812">Transmembrane</keyword>
<dbReference type="InterPro" id="IPR000515">
    <property type="entry name" value="MetI-like"/>
</dbReference>
<keyword evidence="4 8" id="KW-1133">Transmembrane helix</keyword>
<dbReference type="EMBL" id="JACOPN010000004">
    <property type="protein sequence ID" value="MBC5717156.1"/>
    <property type="molecule type" value="Genomic_DNA"/>
</dbReference>
<comment type="similarity">
    <text evidence="7">In the N-terminal section; belongs to the binding-protein-dependent transport system permease family.</text>
</comment>
<evidence type="ECO:0000256" key="5">
    <source>
        <dbReference type="ARBA" id="ARBA00023136"/>
    </source>
</evidence>
<dbReference type="PROSITE" id="PS50928">
    <property type="entry name" value="ABC_TM1"/>
    <property type="match status" value="1"/>
</dbReference>
<dbReference type="Gene3D" id="3.40.190.120">
    <property type="entry name" value="Osmoprotection protein (prox), domain 2"/>
    <property type="match status" value="1"/>
</dbReference>
<dbReference type="PANTHER" id="PTHR30177:SF4">
    <property type="entry name" value="OSMOPROTECTANT IMPORT PERMEASE PROTEIN OSMW"/>
    <property type="match status" value="1"/>
</dbReference>
<dbReference type="InterPro" id="IPR007210">
    <property type="entry name" value="ABC_Gly_betaine_transp_sub-bd"/>
</dbReference>
<comment type="subcellular location">
    <subcellularLocation>
        <location evidence="8">Cell membrane</location>
        <topology evidence="8">Multi-pass membrane protein</topology>
    </subcellularLocation>
    <subcellularLocation>
        <location evidence="1">Membrane</location>
        <topology evidence="1">Multi-pass membrane protein</topology>
    </subcellularLocation>
</comment>
<evidence type="ECO:0000256" key="2">
    <source>
        <dbReference type="ARBA" id="ARBA00022448"/>
    </source>
</evidence>
<keyword evidence="5 8" id="KW-0472">Membrane</keyword>
<evidence type="ECO:0000313" key="11">
    <source>
        <dbReference type="Proteomes" id="UP000602260"/>
    </source>
</evidence>
<dbReference type="Pfam" id="PF00528">
    <property type="entry name" value="BPD_transp_1"/>
    <property type="match status" value="1"/>
</dbReference>
<evidence type="ECO:0000256" key="8">
    <source>
        <dbReference type="RuleBase" id="RU363032"/>
    </source>
</evidence>